<feature type="region of interest" description="Disordered" evidence="1">
    <location>
        <begin position="313"/>
        <end position="334"/>
    </location>
</feature>
<organism evidence="2">
    <name type="scientific">Phaffia rhodozyma</name>
    <name type="common">Yeast</name>
    <name type="synonym">Xanthophyllomyces dendrorhous</name>
    <dbReference type="NCBI Taxonomy" id="264483"/>
    <lineage>
        <taxon>Eukaryota</taxon>
        <taxon>Fungi</taxon>
        <taxon>Dikarya</taxon>
        <taxon>Basidiomycota</taxon>
        <taxon>Agaricomycotina</taxon>
        <taxon>Tremellomycetes</taxon>
        <taxon>Cystofilobasidiales</taxon>
        <taxon>Mrakiaceae</taxon>
        <taxon>Phaffia</taxon>
    </lineage>
</organism>
<name>A0A0F7SX71_PHARH</name>
<sequence length="412" mass="42570">MASTEVRCFFVRRVGATLQIEVEATDGWMGLTVKDGTAELDRIVVPVNQTGSGEKFQARARRLIGLISPYLPTKLLTGQGEMEQSMPRTAADSTPSTQIVSTMSAVTAATTTTTAATTALTATATPPTTTTTPTASTTKKKGPGKKLERGSSSLAGIKRPRQADGADDRKQTKGKTTDGKGGGGGGGGEVVPENTGGSHIVKPLADPRTGPVPVGSTSAAVRGTGLPRPVPSVDRGTCGETIRHGSSLALGGSTGQDAYGLISSTGSASGLPVGQVEQENTQTTGPATGFPNLVDLMGLEFGPVQGVDFLGESESEKAESDRLARPVDPDRPSDGCERLVDWSSLCVGSDSTKELASESSAWRIVREKADDLLAMDDTELAGLMEEIVCGETFVGLVSRVERVSMQTGWAAG</sequence>
<protein>
    <submittedName>
        <fullName evidence="2">Uncharacterized protein</fullName>
    </submittedName>
</protein>
<accession>A0A0F7SX71</accession>
<proteinExistence type="predicted"/>
<dbReference type="EMBL" id="LN483332">
    <property type="protein sequence ID" value="CED85240.1"/>
    <property type="molecule type" value="Genomic_DNA"/>
</dbReference>
<feature type="compositionally biased region" description="Low complexity" evidence="1">
    <location>
        <begin position="118"/>
        <end position="137"/>
    </location>
</feature>
<evidence type="ECO:0000313" key="2">
    <source>
        <dbReference type="EMBL" id="CED85240.1"/>
    </source>
</evidence>
<feature type="compositionally biased region" description="Gly residues" evidence="1">
    <location>
        <begin position="179"/>
        <end position="189"/>
    </location>
</feature>
<feature type="compositionally biased region" description="Basic and acidic residues" evidence="1">
    <location>
        <begin position="161"/>
        <end position="178"/>
    </location>
</feature>
<reference evidence="2" key="1">
    <citation type="submission" date="2014-08" db="EMBL/GenBank/DDBJ databases">
        <authorList>
            <person name="Sharma Rahul"/>
            <person name="Thines Marco"/>
        </authorList>
    </citation>
    <scope>NUCLEOTIDE SEQUENCE</scope>
</reference>
<evidence type="ECO:0000256" key="1">
    <source>
        <dbReference type="SAM" id="MobiDB-lite"/>
    </source>
</evidence>
<feature type="region of interest" description="Disordered" evidence="1">
    <location>
        <begin position="118"/>
        <end position="236"/>
    </location>
</feature>
<dbReference type="AlphaFoldDB" id="A0A0F7SX71"/>
<feature type="compositionally biased region" description="Basic and acidic residues" evidence="1">
    <location>
        <begin position="314"/>
        <end position="334"/>
    </location>
</feature>